<accession>A0A2S6NJQ2</accession>
<dbReference type="OrthoDB" id="7363756at2"/>
<gene>
    <name evidence="2" type="ORF">CCS01_08740</name>
</gene>
<evidence type="ECO:0000313" key="3">
    <source>
        <dbReference type="Proteomes" id="UP000239724"/>
    </source>
</evidence>
<dbReference type="RefSeq" id="WP_104518466.1">
    <property type="nucleotide sequence ID" value="NZ_NHRY01000078.1"/>
</dbReference>
<keyword evidence="3" id="KW-1185">Reference proteome</keyword>
<dbReference type="AlphaFoldDB" id="A0A2S6NJQ2"/>
<comment type="caution">
    <text evidence="2">The sequence shown here is derived from an EMBL/GenBank/DDBJ whole genome shotgun (WGS) entry which is preliminary data.</text>
</comment>
<evidence type="ECO:0000259" key="1">
    <source>
        <dbReference type="Pfam" id="PF18480"/>
    </source>
</evidence>
<proteinExistence type="predicted"/>
<dbReference type="EMBL" id="NHRY01000078">
    <property type="protein sequence ID" value="PPQ35126.1"/>
    <property type="molecule type" value="Genomic_DNA"/>
</dbReference>
<protein>
    <recommendedName>
        <fullName evidence="1">DUF5615 domain-containing protein</fullName>
    </recommendedName>
</protein>
<organism evidence="2 3">
    <name type="scientific">Rhodopila globiformis</name>
    <name type="common">Rhodopseudomonas globiformis</name>
    <dbReference type="NCBI Taxonomy" id="1071"/>
    <lineage>
        <taxon>Bacteria</taxon>
        <taxon>Pseudomonadati</taxon>
        <taxon>Pseudomonadota</taxon>
        <taxon>Alphaproteobacteria</taxon>
        <taxon>Acetobacterales</taxon>
        <taxon>Acetobacteraceae</taxon>
        <taxon>Rhodopila</taxon>
    </lineage>
</organism>
<sequence length="126" mass="14243">MDPILIDECLSPYLAGTAKERGYVAMHVAWLNREGADDRVLAMLAAERDYIIVTNNRRDFLRIYAQLEVHNGLIIIVPTVAADEQCRLSGLALDTVECQDSLINLLVEVRADGSVEVRNWSKDRWD</sequence>
<dbReference type="Proteomes" id="UP000239724">
    <property type="component" value="Unassembled WGS sequence"/>
</dbReference>
<reference evidence="2 3" key="1">
    <citation type="journal article" date="2018" name="Arch. Microbiol.">
        <title>New insights into the metabolic potential of the phototrophic purple bacterium Rhodopila globiformis DSM 161(T) from its draft genome sequence and evidence for a vanadium-dependent nitrogenase.</title>
        <authorList>
            <person name="Imhoff J.F."/>
            <person name="Rahn T."/>
            <person name="Kunzel S."/>
            <person name="Neulinger S.C."/>
        </authorList>
    </citation>
    <scope>NUCLEOTIDE SEQUENCE [LARGE SCALE GENOMIC DNA]</scope>
    <source>
        <strain evidence="2 3">DSM 161</strain>
    </source>
</reference>
<dbReference type="Pfam" id="PF18480">
    <property type="entry name" value="DUF5615"/>
    <property type="match status" value="1"/>
</dbReference>
<feature type="domain" description="DUF5615" evidence="1">
    <location>
        <begin position="4"/>
        <end position="83"/>
    </location>
</feature>
<evidence type="ECO:0000313" key="2">
    <source>
        <dbReference type="EMBL" id="PPQ35126.1"/>
    </source>
</evidence>
<name>A0A2S6NJQ2_RHOGL</name>
<dbReference type="InterPro" id="IPR041049">
    <property type="entry name" value="DUF5615"/>
</dbReference>